<feature type="region of interest" description="Disordered" evidence="1">
    <location>
        <begin position="1"/>
        <end position="21"/>
    </location>
</feature>
<accession>A0ABU9X0B8</accession>
<evidence type="ECO:0000313" key="2">
    <source>
        <dbReference type="EMBL" id="MEN2744542.1"/>
    </source>
</evidence>
<proteinExistence type="predicted"/>
<evidence type="ECO:0000256" key="1">
    <source>
        <dbReference type="SAM" id="MobiDB-lite"/>
    </source>
</evidence>
<gene>
    <name evidence="2" type="ORF">ABCQ75_08300</name>
</gene>
<keyword evidence="3" id="KW-1185">Reference proteome</keyword>
<dbReference type="EMBL" id="JBDFRB010000005">
    <property type="protein sequence ID" value="MEN2744542.1"/>
    <property type="molecule type" value="Genomic_DNA"/>
</dbReference>
<reference evidence="2 3" key="1">
    <citation type="submission" date="2024-05" db="EMBL/GenBank/DDBJ databases">
        <title>Sinomonas sp. nov., isolated from a waste landfill.</title>
        <authorList>
            <person name="Zhao Y."/>
        </authorList>
    </citation>
    <scope>NUCLEOTIDE SEQUENCE [LARGE SCALE GENOMIC DNA]</scope>
    <source>
        <strain evidence="2 3">CCTCC AB2014300</strain>
    </source>
</reference>
<feature type="compositionally biased region" description="Basic residues" evidence="1">
    <location>
        <begin position="1"/>
        <end position="13"/>
    </location>
</feature>
<comment type="caution">
    <text evidence="2">The sequence shown here is derived from an EMBL/GenBank/DDBJ whole genome shotgun (WGS) entry which is preliminary data.</text>
</comment>
<dbReference type="RefSeq" id="WP_345884631.1">
    <property type="nucleotide sequence ID" value="NZ_JBDFRB010000005.1"/>
</dbReference>
<name>A0ABU9X0B8_9MICC</name>
<dbReference type="Proteomes" id="UP001422074">
    <property type="component" value="Unassembled WGS sequence"/>
</dbReference>
<protein>
    <submittedName>
        <fullName evidence="2">Uncharacterized protein</fullName>
    </submittedName>
</protein>
<sequence length="398" mass="41497">MPKSRTRKPKNTRPKTSAQPGVYERTRTTIGLLVDRVTPEYIAWASQGEEDVAAFAAGQLGIVKAFATIVQAVSDGAPGYRFEPGPTRAFLGPFLDDVAAASEDDSAAVDDQRYVVGTLIDWLTFLEETGRWDGTAEDLVQVSEVLDEAAEALGGIVDASPRDQLPLPTEEEAADFAANAPFVRHAKALLEWAGAGREVDADGGLTPSGLTDAAALVGSKERAARLWEAMLAAELVTLDSGTARPGEGAADLGGTDGLARLEAQFLGTEIVVAACTAGAPGSDEGTAASILTTVLDRALDQEPFPLEDIASLGAGQGEDLGIEEELGAGATAQLKDLGEALLGEVRELEALGLVDTSDGMVAIPVAALDAVYDALVDEEADQGDYLDPGFEDRELDEV</sequence>
<organism evidence="2 3">
    <name type="scientific">Sinomonas halotolerans</name>
    <dbReference type="NCBI Taxonomy" id="1644133"/>
    <lineage>
        <taxon>Bacteria</taxon>
        <taxon>Bacillati</taxon>
        <taxon>Actinomycetota</taxon>
        <taxon>Actinomycetes</taxon>
        <taxon>Micrococcales</taxon>
        <taxon>Micrococcaceae</taxon>
        <taxon>Sinomonas</taxon>
    </lineage>
</organism>
<evidence type="ECO:0000313" key="3">
    <source>
        <dbReference type="Proteomes" id="UP001422074"/>
    </source>
</evidence>